<evidence type="ECO:0000313" key="4">
    <source>
        <dbReference type="Proteomes" id="UP001582793"/>
    </source>
</evidence>
<dbReference type="RefSeq" id="WP_375736820.1">
    <property type="nucleotide sequence ID" value="NZ_JBCGDC010000177.1"/>
</dbReference>
<comment type="caution">
    <text evidence="3">The sequence shown here is derived from an EMBL/GenBank/DDBJ whole genome shotgun (WGS) entry which is preliminary data.</text>
</comment>
<feature type="transmembrane region" description="Helical" evidence="1">
    <location>
        <begin position="153"/>
        <end position="180"/>
    </location>
</feature>
<gene>
    <name evidence="3" type="ORF">AAFH96_33060</name>
</gene>
<dbReference type="InterPro" id="IPR013099">
    <property type="entry name" value="K_chnl_dom"/>
</dbReference>
<keyword evidence="1" id="KW-0812">Transmembrane</keyword>
<dbReference type="Gene3D" id="1.10.287.70">
    <property type="match status" value="1"/>
</dbReference>
<dbReference type="Pfam" id="PF07885">
    <property type="entry name" value="Ion_trans_2"/>
    <property type="match status" value="1"/>
</dbReference>
<feature type="transmembrane region" description="Helical" evidence="1">
    <location>
        <begin position="92"/>
        <end position="110"/>
    </location>
</feature>
<keyword evidence="3" id="KW-0813">Transport</keyword>
<organism evidence="3 4">
    <name type="scientific">Polymorphospora lycopeni</name>
    <dbReference type="NCBI Taxonomy" id="3140240"/>
    <lineage>
        <taxon>Bacteria</taxon>
        <taxon>Bacillati</taxon>
        <taxon>Actinomycetota</taxon>
        <taxon>Actinomycetes</taxon>
        <taxon>Micromonosporales</taxon>
        <taxon>Micromonosporaceae</taxon>
        <taxon>Polymorphospora</taxon>
    </lineage>
</organism>
<sequence length="189" mass="19522">AGVRRHPVSVSAYAPATATDNPGMATRPLLTHPALTCALIVAIFYLVPVEPGVGGARLVVRGAASAVVLLLVAWLVGAQIRRQIADPRPAGGAAGLAVALVGGLVIFALADYIIAISGPDQFASLRTKTDALYFALATLATVGYGDVHPTGQLARAVVMVQMAFNLVVLATGASIFIDLITDRIRQKSK</sequence>
<evidence type="ECO:0000259" key="2">
    <source>
        <dbReference type="Pfam" id="PF07885"/>
    </source>
</evidence>
<proteinExistence type="predicted"/>
<keyword evidence="4" id="KW-1185">Reference proteome</keyword>
<feature type="non-terminal residue" evidence="3">
    <location>
        <position position="1"/>
    </location>
</feature>
<keyword evidence="3" id="KW-0406">Ion transport</keyword>
<protein>
    <submittedName>
        <fullName evidence="3">Potassium channel family protein</fullName>
    </submittedName>
</protein>
<feature type="domain" description="Potassium channel" evidence="2">
    <location>
        <begin position="100"/>
        <end position="181"/>
    </location>
</feature>
<dbReference type="GO" id="GO:0034220">
    <property type="term" value="P:monoatomic ion transmembrane transport"/>
    <property type="evidence" value="ECO:0007669"/>
    <property type="project" value="UniProtKB-KW"/>
</dbReference>
<feature type="transmembrane region" description="Helical" evidence="1">
    <location>
        <begin position="29"/>
        <end position="47"/>
    </location>
</feature>
<dbReference type="EMBL" id="JBCGDC010000177">
    <property type="protein sequence ID" value="MFB6397883.1"/>
    <property type="molecule type" value="Genomic_DNA"/>
</dbReference>
<evidence type="ECO:0000313" key="3">
    <source>
        <dbReference type="EMBL" id="MFB6397883.1"/>
    </source>
</evidence>
<keyword evidence="1" id="KW-1133">Transmembrane helix</keyword>
<evidence type="ECO:0000256" key="1">
    <source>
        <dbReference type="SAM" id="Phobius"/>
    </source>
</evidence>
<feature type="transmembrane region" description="Helical" evidence="1">
    <location>
        <begin position="59"/>
        <end position="80"/>
    </location>
</feature>
<keyword evidence="3" id="KW-0407">Ion channel</keyword>
<dbReference type="Proteomes" id="UP001582793">
    <property type="component" value="Unassembled WGS sequence"/>
</dbReference>
<name>A0ABV5D0U7_9ACTN</name>
<dbReference type="SUPFAM" id="SSF81324">
    <property type="entry name" value="Voltage-gated potassium channels"/>
    <property type="match status" value="1"/>
</dbReference>
<reference evidence="3 4" key="1">
    <citation type="submission" date="2024-04" db="EMBL/GenBank/DDBJ databases">
        <title>Polymorphospora sp. isolated from Baiyangdian Lake in Xiong'an New Area.</title>
        <authorList>
            <person name="Zhang X."/>
            <person name="Liu J."/>
        </authorList>
    </citation>
    <scope>NUCLEOTIDE SEQUENCE [LARGE SCALE GENOMIC DNA]</scope>
    <source>
        <strain evidence="3 4">2-325</strain>
    </source>
</reference>
<accession>A0ABV5D0U7</accession>
<keyword evidence="1" id="KW-0472">Membrane</keyword>